<protein>
    <recommendedName>
        <fullName evidence="6">S-layer homology domain-containing protein</fullName>
    </recommendedName>
</protein>
<gene>
    <name evidence="4" type="ORF">FPZ44_24970</name>
</gene>
<dbReference type="InterPro" id="IPR013783">
    <property type="entry name" value="Ig-like_fold"/>
</dbReference>
<dbReference type="PROSITE" id="PS51272">
    <property type="entry name" value="SLH"/>
    <property type="match status" value="3"/>
</dbReference>
<feature type="domain" description="SLH" evidence="3">
    <location>
        <begin position="824"/>
        <end position="883"/>
    </location>
</feature>
<dbReference type="PANTHER" id="PTHR43308:SF5">
    <property type="entry name" value="S-LAYER PROTEIN _ PEPTIDOGLYCAN ENDO-BETA-N-ACETYLGLUCOSAMINIDASE"/>
    <property type="match status" value="1"/>
</dbReference>
<dbReference type="OrthoDB" id="2663432at2"/>
<dbReference type="PANTHER" id="PTHR43308">
    <property type="entry name" value="OUTER MEMBRANE PROTEIN ALPHA-RELATED"/>
    <property type="match status" value="1"/>
</dbReference>
<keyword evidence="5" id="KW-1185">Reference proteome</keyword>
<name>A0A559ID65_9BACL</name>
<evidence type="ECO:0000259" key="2">
    <source>
        <dbReference type="PROSITE" id="PS50853"/>
    </source>
</evidence>
<dbReference type="InterPro" id="IPR051465">
    <property type="entry name" value="Cell_Envelope_Struct_Comp"/>
</dbReference>
<dbReference type="Pfam" id="PF12733">
    <property type="entry name" value="Cadherin-like"/>
    <property type="match status" value="4"/>
</dbReference>
<reference evidence="4 5" key="1">
    <citation type="submission" date="2019-07" db="EMBL/GenBank/DDBJ databases">
        <authorList>
            <person name="Kim J."/>
        </authorList>
    </citation>
    <scope>NUCLEOTIDE SEQUENCE [LARGE SCALE GENOMIC DNA]</scope>
    <source>
        <strain evidence="4 5">N4</strain>
    </source>
</reference>
<organism evidence="4 5">
    <name type="scientific">Paenibacillus agilis</name>
    <dbReference type="NCBI Taxonomy" id="3020863"/>
    <lineage>
        <taxon>Bacteria</taxon>
        <taxon>Bacillati</taxon>
        <taxon>Bacillota</taxon>
        <taxon>Bacilli</taxon>
        <taxon>Bacillales</taxon>
        <taxon>Paenibacillaceae</taxon>
        <taxon>Paenibacillus</taxon>
    </lineage>
</organism>
<feature type="signal peptide" evidence="1">
    <location>
        <begin position="1"/>
        <end position="25"/>
    </location>
</feature>
<feature type="domain" description="SLH" evidence="3">
    <location>
        <begin position="762"/>
        <end position="820"/>
    </location>
</feature>
<dbReference type="EMBL" id="VNJK01000007">
    <property type="protein sequence ID" value="TVX85609.1"/>
    <property type="molecule type" value="Genomic_DNA"/>
</dbReference>
<sequence>MKRISHYILFILFISFGLYSVPAAAAAPDNASLSSLTIEGIKLDQPFHESTTQYSAKVNSELQQTTVTATARDTGATITVNGMKINSGNPSQEIQLAADSITSITVLVKADGAEKSYTINVTRNPVPSVLSASIKSTGETAAIVTWSIPAGVTDLETVFVSQDGNTLGQVKASDGEFRITGLSPGRQYQFSIVGYNKIGKSGSPVILSHTSSGQSVGDVKLTTLRLDIPLHETFSPARLSYTATAAYTKDKITIYPVGVSGSKIKINNTEISGQMTLPLIVGLNEFKVEVIGSNTQQSTHYIVKVTRLNQSTKSDLISLSLLDVKLNEAFMSGRTSYTAHVPFERADAAIVTTADTSTVIKINGSPIASGTAHNTTLVVGDNHFNITVTDPEGRINSYNLKITRGTPSSSSPLRSLFVEDVKFTEWFDPARTNYTATVPFEKETAKVFAFVNAPAYVVIGNSYAQAGNFVNVSLQEGSNVIKVALHDGYGKQTTYTIHLIRLGSTGTNTNNGKTTESKLVGSVVLKGDTLELDIREKSGTTPYKVNLEDIKKVYSDKSKKLVIKVGEANDSQHAITLDNNTLGFLKDKKLALRLEVGKISANLKSNELPVDVLTLSLKRLSSMGSQLPKGSIPAMVDYQVSTGNHKSLHVDIELNLDLTLENTKRAVVYQNEKLARTSAHNNLKYVSVYGDTILSAGMIERRFNDILGHWANEDIQLMAARQLIGGYEDGAFRPDQQITRAEFIQVLVTALELKGDKSMQYADVQEDAWYYDSVNRASAAGIVKGDKKNQFRPNEKITREEIAAIFGRLIENTENFSYTNTLNIHSFKDVNQVSPWAKDAFNIAIQARIISGTSEKLLSPKASGTRAQAVVMVRRFIEFTQGL</sequence>
<evidence type="ECO:0000256" key="1">
    <source>
        <dbReference type="SAM" id="SignalP"/>
    </source>
</evidence>
<evidence type="ECO:0008006" key="6">
    <source>
        <dbReference type="Google" id="ProtNLM"/>
    </source>
</evidence>
<dbReference type="Gene3D" id="2.60.40.10">
    <property type="entry name" value="Immunoglobulins"/>
    <property type="match status" value="1"/>
</dbReference>
<dbReference type="Pfam" id="PF00395">
    <property type="entry name" value="SLH"/>
    <property type="match status" value="3"/>
</dbReference>
<dbReference type="CDD" id="cd00063">
    <property type="entry name" value="FN3"/>
    <property type="match status" value="1"/>
</dbReference>
<evidence type="ECO:0000313" key="4">
    <source>
        <dbReference type="EMBL" id="TVX85609.1"/>
    </source>
</evidence>
<dbReference type="RefSeq" id="WP_144995147.1">
    <property type="nucleotide sequence ID" value="NZ_VNJK01000007.1"/>
</dbReference>
<dbReference type="SMART" id="SM00060">
    <property type="entry name" value="FN3"/>
    <property type="match status" value="1"/>
</dbReference>
<comment type="caution">
    <text evidence="4">The sequence shown here is derived from an EMBL/GenBank/DDBJ whole genome shotgun (WGS) entry which is preliminary data.</text>
</comment>
<dbReference type="SUPFAM" id="SSF49265">
    <property type="entry name" value="Fibronectin type III"/>
    <property type="match status" value="1"/>
</dbReference>
<dbReference type="PROSITE" id="PS50853">
    <property type="entry name" value="FN3"/>
    <property type="match status" value="1"/>
</dbReference>
<dbReference type="Proteomes" id="UP000318102">
    <property type="component" value="Unassembled WGS sequence"/>
</dbReference>
<dbReference type="InterPro" id="IPR025883">
    <property type="entry name" value="Cadherin-like_domain"/>
</dbReference>
<dbReference type="Pfam" id="PF00041">
    <property type="entry name" value="fn3"/>
    <property type="match status" value="1"/>
</dbReference>
<proteinExistence type="predicted"/>
<dbReference type="AlphaFoldDB" id="A0A559ID65"/>
<accession>A0A559ID65</accession>
<dbReference type="InterPro" id="IPR001119">
    <property type="entry name" value="SLH_dom"/>
</dbReference>
<feature type="domain" description="SLH" evidence="3">
    <location>
        <begin position="698"/>
        <end position="761"/>
    </location>
</feature>
<keyword evidence="1" id="KW-0732">Signal</keyword>
<evidence type="ECO:0000313" key="5">
    <source>
        <dbReference type="Proteomes" id="UP000318102"/>
    </source>
</evidence>
<evidence type="ECO:0000259" key="3">
    <source>
        <dbReference type="PROSITE" id="PS51272"/>
    </source>
</evidence>
<feature type="domain" description="Fibronectin type-III" evidence="2">
    <location>
        <begin position="126"/>
        <end position="215"/>
    </location>
</feature>
<feature type="chain" id="PRO_5039191430" description="S-layer homology domain-containing protein" evidence="1">
    <location>
        <begin position="26"/>
        <end position="883"/>
    </location>
</feature>
<dbReference type="InterPro" id="IPR036116">
    <property type="entry name" value="FN3_sf"/>
</dbReference>
<dbReference type="InterPro" id="IPR003961">
    <property type="entry name" value="FN3_dom"/>
</dbReference>